<comment type="caution">
    <text evidence="1">The sequence shown here is derived from an EMBL/GenBank/DDBJ whole genome shotgun (WGS) entry which is preliminary data.</text>
</comment>
<dbReference type="AlphaFoldDB" id="A0A8T3DTN6"/>
<proteinExistence type="predicted"/>
<sequence>MLCRRRVGVARSRADPEWWSRDIWRGAQSRVRKLLRLRKDYCGIYRLSARRPGLAGHRFLGSYEWDQEQDGTPGSTGNVARLTRRARVRGPLLPPFAVIC</sequence>
<organism evidence="1 2">
    <name type="scientific">Albula goreensis</name>
    <dbReference type="NCBI Taxonomy" id="1534307"/>
    <lineage>
        <taxon>Eukaryota</taxon>
        <taxon>Metazoa</taxon>
        <taxon>Chordata</taxon>
        <taxon>Craniata</taxon>
        <taxon>Vertebrata</taxon>
        <taxon>Euteleostomi</taxon>
        <taxon>Actinopterygii</taxon>
        <taxon>Neopterygii</taxon>
        <taxon>Teleostei</taxon>
        <taxon>Albuliformes</taxon>
        <taxon>Albulidae</taxon>
        <taxon>Albula</taxon>
    </lineage>
</organism>
<accession>A0A8T3DTN6</accession>
<evidence type="ECO:0000313" key="1">
    <source>
        <dbReference type="EMBL" id="KAI1900222.1"/>
    </source>
</evidence>
<keyword evidence="2" id="KW-1185">Reference proteome</keyword>
<dbReference type="Proteomes" id="UP000829720">
    <property type="component" value="Unassembled WGS sequence"/>
</dbReference>
<evidence type="ECO:0000313" key="2">
    <source>
        <dbReference type="Proteomes" id="UP000829720"/>
    </source>
</evidence>
<gene>
    <name evidence="1" type="ORF">AGOR_G00047780</name>
</gene>
<name>A0A8T3DTN6_9TELE</name>
<protein>
    <submittedName>
        <fullName evidence="1">Uncharacterized protein</fullName>
    </submittedName>
</protein>
<reference evidence="1" key="1">
    <citation type="submission" date="2021-01" db="EMBL/GenBank/DDBJ databases">
        <authorList>
            <person name="Zahm M."/>
            <person name="Roques C."/>
            <person name="Cabau C."/>
            <person name="Klopp C."/>
            <person name="Donnadieu C."/>
            <person name="Jouanno E."/>
            <person name="Lampietro C."/>
            <person name="Louis A."/>
            <person name="Herpin A."/>
            <person name="Echchiki A."/>
            <person name="Berthelot C."/>
            <person name="Parey E."/>
            <person name="Roest-Crollius H."/>
            <person name="Braasch I."/>
            <person name="Postlethwait J."/>
            <person name="Bobe J."/>
            <person name="Montfort J."/>
            <person name="Bouchez O."/>
            <person name="Begum T."/>
            <person name="Mejri S."/>
            <person name="Adams A."/>
            <person name="Chen W.-J."/>
            <person name="Guiguen Y."/>
        </authorList>
    </citation>
    <scope>NUCLEOTIDE SEQUENCE</scope>
    <source>
        <tissue evidence="1">Blood</tissue>
    </source>
</reference>
<dbReference type="EMBL" id="JAERUA010000004">
    <property type="protein sequence ID" value="KAI1900222.1"/>
    <property type="molecule type" value="Genomic_DNA"/>
</dbReference>